<dbReference type="SMART" id="SM00530">
    <property type="entry name" value="HTH_XRE"/>
    <property type="match status" value="1"/>
</dbReference>
<evidence type="ECO:0000313" key="4">
    <source>
        <dbReference type="EMBL" id="WUP48907.1"/>
    </source>
</evidence>
<dbReference type="Gene3D" id="1.10.10.2910">
    <property type="match status" value="1"/>
</dbReference>
<keyword evidence="5" id="KW-1185">Reference proteome</keyword>
<evidence type="ECO:0000259" key="3">
    <source>
        <dbReference type="PROSITE" id="PS50943"/>
    </source>
</evidence>
<dbReference type="PANTHER" id="PTHR43236:SF1">
    <property type="entry name" value="BLL7220 PROTEIN"/>
    <property type="match status" value="1"/>
</dbReference>
<dbReference type="InterPro" id="IPR001387">
    <property type="entry name" value="Cro/C1-type_HTH"/>
</dbReference>
<dbReference type="InterPro" id="IPR010359">
    <property type="entry name" value="IrrE_HExxH"/>
</dbReference>
<gene>
    <name evidence="4" type="ORF">OG994_25560</name>
</gene>
<dbReference type="Gene3D" id="1.10.260.40">
    <property type="entry name" value="lambda repressor-like DNA-binding domains"/>
    <property type="match status" value="1"/>
</dbReference>
<proteinExistence type="inferred from homology"/>
<dbReference type="Proteomes" id="UP001432190">
    <property type="component" value="Chromosome"/>
</dbReference>
<dbReference type="SUPFAM" id="SSF47413">
    <property type="entry name" value="lambda repressor-like DNA-binding domains"/>
    <property type="match status" value="1"/>
</dbReference>
<dbReference type="Pfam" id="PF06114">
    <property type="entry name" value="Peptidase_M78"/>
    <property type="match status" value="1"/>
</dbReference>
<evidence type="ECO:0000256" key="2">
    <source>
        <dbReference type="SAM" id="MobiDB-lite"/>
    </source>
</evidence>
<dbReference type="EMBL" id="CP108084">
    <property type="protein sequence ID" value="WUP48907.1"/>
    <property type="molecule type" value="Genomic_DNA"/>
</dbReference>
<feature type="compositionally biased region" description="Low complexity" evidence="2">
    <location>
        <begin position="356"/>
        <end position="371"/>
    </location>
</feature>
<dbReference type="InterPro" id="IPR052345">
    <property type="entry name" value="Rad_response_metalloprotease"/>
</dbReference>
<dbReference type="CDD" id="cd00093">
    <property type="entry name" value="HTH_XRE"/>
    <property type="match status" value="1"/>
</dbReference>
<protein>
    <submittedName>
        <fullName evidence="4">XRE family transcriptional regulator</fullName>
    </submittedName>
</protein>
<feature type="domain" description="HTH cro/C1-type" evidence="3">
    <location>
        <begin position="10"/>
        <end position="64"/>
    </location>
</feature>
<name>A0ABZ1S4H9_9ACTN</name>
<accession>A0ABZ1S4H9</accession>
<evidence type="ECO:0000313" key="5">
    <source>
        <dbReference type="Proteomes" id="UP001432190"/>
    </source>
</evidence>
<comment type="similarity">
    <text evidence="1">Belongs to the short-chain fatty acyl-CoA assimilation regulator (ScfR) family.</text>
</comment>
<evidence type="ECO:0000256" key="1">
    <source>
        <dbReference type="ARBA" id="ARBA00007227"/>
    </source>
</evidence>
<organism evidence="4 5">
    <name type="scientific">Micromonospora globbae</name>
    <dbReference type="NCBI Taxonomy" id="1894969"/>
    <lineage>
        <taxon>Bacteria</taxon>
        <taxon>Bacillati</taxon>
        <taxon>Actinomycetota</taxon>
        <taxon>Actinomycetes</taxon>
        <taxon>Micromonosporales</taxon>
        <taxon>Micromonosporaceae</taxon>
        <taxon>Micromonospora</taxon>
    </lineage>
</organism>
<dbReference type="Pfam" id="PF01381">
    <property type="entry name" value="HTH_3"/>
    <property type="match status" value="1"/>
</dbReference>
<reference evidence="4" key="1">
    <citation type="submission" date="2022-10" db="EMBL/GenBank/DDBJ databases">
        <title>The complete genomes of actinobacterial strains from the NBC collection.</title>
        <authorList>
            <person name="Joergensen T.S."/>
            <person name="Alvarez Arevalo M."/>
            <person name="Sterndorff E.B."/>
            <person name="Faurdal D."/>
            <person name="Vuksanovic O."/>
            <person name="Mourched A.-S."/>
            <person name="Charusanti P."/>
            <person name="Shaw S."/>
            <person name="Blin K."/>
            <person name="Weber T."/>
        </authorList>
    </citation>
    <scope>NUCLEOTIDE SEQUENCE</scope>
    <source>
        <strain evidence="4">NBC_00256</strain>
    </source>
</reference>
<sequence>MLAAAPGERLKTLRDILGLTQSQLAEVSGVSQPWISEVETSSKEATPDKLQQIAHATGTPVSFFSARPASVPLDTLRFRKSSAARKTTTRRVHAIYGESYRVTEDLVGAEGYPTPSLPFASGEANLTDADIEQLASETREALQLAPDKPIPHLTRALERAGIAVAPMVLPDIEGDEQAAVGHFGVSYWGGLGATALIGYFPGRQGDRDRFTLGHELGHLVLHTFRPRTSHSQAEEEANLFATALLVPLERAQASMSDKLSLTDYARLKATWGVSIQALIMRGHTVGAIGDTRKNSLFVQLSAKGWRKREPVAVGHESPKLLWTLLSRRYGSRPYVQGADELAIHPTVLRSIAPTPQSSQTRGSQVSSTRSSTVKVVDFDPVRKSMRRRA</sequence>
<dbReference type="PANTHER" id="PTHR43236">
    <property type="entry name" value="ANTITOXIN HIGA1"/>
    <property type="match status" value="1"/>
</dbReference>
<dbReference type="PROSITE" id="PS50943">
    <property type="entry name" value="HTH_CROC1"/>
    <property type="match status" value="1"/>
</dbReference>
<feature type="region of interest" description="Disordered" evidence="2">
    <location>
        <begin position="352"/>
        <end position="371"/>
    </location>
</feature>
<dbReference type="InterPro" id="IPR010982">
    <property type="entry name" value="Lambda_DNA-bd_dom_sf"/>
</dbReference>
<dbReference type="RefSeq" id="WP_328851211.1">
    <property type="nucleotide sequence ID" value="NZ_CP108084.1"/>
</dbReference>